<dbReference type="SMART" id="SM00360">
    <property type="entry name" value="RRM"/>
    <property type="match status" value="2"/>
</dbReference>
<dbReference type="GO" id="GO:0005689">
    <property type="term" value="C:U12-type spliceosomal complex"/>
    <property type="evidence" value="ECO:0007669"/>
    <property type="project" value="TreeGrafter"/>
</dbReference>
<dbReference type="PANTHER" id="PTHR16105:SF0">
    <property type="entry name" value="RNA-BINDING REGION-CONTAINING PROTEIN 3"/>
    <property type="match status" value="1"/>
</dbReference>
<comment type="subcellular location">
    <subcellularLocation>
        <location evidence="1">Nucleus</location>
    </subcellularLocation>
</comment>
<dbReference type="SUPFAM" id="SSF54928">
    <property type="entry name" value="RNA-binding domain, RBD"/>
    <property type="match status" value="2"/>
</dbReference>
<dbReference type="CDD" id="cd12239">
    <property type="entry name" value="RRM2_RBM40_like"/>
    <property type="match status" value="1"/>
</dbReference>
<dbReference type="InterPro" id="IPR000504">
    <property type="entry name" value="RRM_dom"/>
</dbReference>
<dbReference type="RefSeq" id="XP_026733414.1">
    <property type="nucleotide sequence ID" value="XM_026877613.1"/>
</dbReference>
<dbReference type="InterPro" id="IPR035979">
    <property type="entry name" value="RBD_domain_sf"/>
</dbReference>
<keyword evidence="5" id="KW-0539">Nucleus</keyword>
<dbReference type="FunCoup" id="A0A7E5VYK4">
    <property type="interactions" value="914"/>
</dbReference>
<evidence type="ECO:0000256" key="3">
    <source>
        <dbReference type="ARBA" id="ARBA00022737"/>
    </source>
</evidence>
<dbReference type="Gene3D" id="3.30.70.330">
    <property type="match status" value="2"/>
</dbReference>
<evidence type="ECO:0000256" key="4">
    <source>
        <dbReference type="ARBA" id="ARBA00022884"/>
    </source>
</evidence>
<evidence type="ECO:0000313" key="8">
    <source>
        <dbReference type="Proteomes" id="UP000322000"/>
    </source>
</evidence>
<gene>
    <name evidence="9" type="primary">LOC113497860</name>
</gene>
<protein>
    <recommendedName>
        <fullName evidence="2">RNA-binding region-containing protein 3</fullName>
    </recommendedName>
</protein>
<dbReference type="AlphaFoldDB" id="A0A7E5VYK4"/>
<dbReference type="PROSITE" id="PS50102">
    <property type="entry name" value="RRM"/>
    <property type="match status" value="2"/>
</dbReference>
<dbReference type="InterPro" id="IPR012677">
    <property type="entry name" value="Nucleotide-bd_a/b_plait_sf"/>
</dbReference>
<keyword evidence="4 6" id="KW-0694">RNA-binding</keyword>
<dbReference type="GO" id="GO:0000398">
    <property type="term" value="P:mRNA splicing, via spliceosome"/>
    <property type="evidence" value="ECO:0007669"/>
    <property type="project" value="TreeGrafter"/>
</dbReference>
<feature type="domain" description="RRM" evidence="7">
    <location>
        <begin position="343"/>
        <end position="426"/>
    </location>
</feature>
<dbReference type="Gene3D" id="6.10.250.610">
    <property type="match status" value="1"/>
</dbReference>
<dbReference type="PANTHER" id="PTHR16105">
    <property type="entry name" value="RNA-BINDING REGION-CONTAINING PROTEIN 3"/>
    <property type="match status" value="1"/>
</dbReference>
<dbReference type="KEGG" id="tnl:113497860"/>
<dbReference type="GO" id="GO:0030626">
    <property type="term" value="F:U12 snRNA binding"/>
    <property type="evidence" value="ECO:0007669"/>
    <property type="project" value="TreeGrafter"/>
</dbReference>
<dbReference type="Proteomes" id="UP000322000">
    <property type="component" value="Chromosome 10"/>
</dbReference>
<keyword evidence="3" id="KW-0677">Repeat</keyword>
<dbReference type="GeneID" id="113497860"/>
<dbReference type="InParanoid" id="A0A7E5VYK4"/>
<evidence type="ECO:0000256" key="1">
    <source>
        <dbReference type="ARBA" id="ARBA00004123"/>
    </source>
</evidence>
<dbReference type="InterPro" id="IPR045164">
    <property type="entry name" value="RBM41/RNPC3"/>
</dbReference>
<name>A0A7E5VYK4_TRINI</name>
<evidence type="ECO:0000313" key="9">
    <source>
        <dbReference type="RefSeq" id="XP_026733414.1"/>
    </source>
</evidence>
<keyword evidence="8" id="KW-1185">Reference proteome</keyword>
<proteinExistence type="predicted"/>
<accession>A0A7E5VYK4</accession>
<dbReference type="OrthoDB" id="448399at2759"/>
<evidence type="ECO:0000256" key="5">
    <source>
        <dbReference type="ARBA" id="ARBA00023242"/>
    </source>
</evidence>
<reference evidence="9" key="1">
    <citation type="submission" date="2025-08" db="UniProtKB">
        <authorList>
            <consortium name="RefSeq"/>
        </authorList>
    </citation>
    <scope>IDENTIFICATION</scope>
</reference>
<evidence type="ECO:0000256" key="6">
    <source>
        <dbReference type="PROSITE-ProRule" id="PRU00176"/>
    </source>
</evidence>
<feature type="domain" description="RRM" evidence="7">
    <location>
        <begin position="3"/>
        <end position="75"/>
    </location>
</feature>
<dbReference type="GO" id="GO:0097157">
    <property type="term" value="F:pre-mRNA intronic binding"/>
    <property type="evidence" value="ECO:0007669"/>
    <property type="project" value="TreeGrafter"/>
</dbReference>
<sequence>MSKVLMIRHLPETLSFQDKEQLLKHFGAETIWEARSKRNYLFASFSSVEKAKASLVRLHQLEIAHRRLVVEFSTDKEPITDKKPESDQNSQTTKLLKEFLKALNAWNPSVDFYQPPPPHLNYKYPDITPQIAINIIHALFTHKPFYTQALHLMNKMCLDVPFEENQKCLEFFKETFREYFVGDIQLPPPSVSETESEISSAEDDGGVEPKVQPLRKLVTRKRKLPVPKHNPKKLQTLLPAAKIKKSIVSQEEIFEAVSTILEPKKIMLNVHQDALQKPTEEPEIIGEIGKFQKEEQPAEVEETPVAPEQPIITRKELLRNRISYKDMKVLPVFKNYHPGQPSMRLYIKNLAKSVTEQDVTSIYKQYVKGLTDEELTGFDVRVMQEGRMKGQAFVTFPTVRTAETALNETNGYLLKEKPMVVQFARAANKKTIE</sequence>
<evidence type="ECO:0000256" key="2">
    <source>
        <dbReference type="ARBA" id="ARBA00020364"/>
    </source>
</evidence>
<evidence type="ECO:0000259" key="7">
    <source>
        <dbReference type="PROSITE" id="PS50102"/>
    </source>
</evidence>
<dbReference type="FunFam" id="3.30.70.330:FF:000207">
    <property type="entry name" value="RNA-binding region (RNP1, RRM)-containing 3"/>
    <property type="match status" value="1"/>
</dbReference>
<dbReference type="Pfam" id="PF00076">
    <property type="entry name" value="RRM_1"/>
    <property type="match status" value="1"/>
</dbReference>
<organism evidence="8 9">
    <name type="scientific">Trichoplusia ni</name>
    <name type="common">Cabbage looper</name>
    <dbReference type="NCBI Taxonomy" id="7111"/>
    <lineage>
        <taxon>Eukaryota</taxon>
        <taxon>Metazoa</taxon>
        <taxon>Ecdysozoa</taxon>
        <taxon>Arthropoda</taxon>
        <taxon>Hexapoda</taxon>
        <taxon>Insecta</taxon>
        <taxon>Pterygota</taxon>
        <taxon>Neoptera</taxon>
        <taxon>Endopterygota</taxon>
        <taxon>Lepidoptera</taxon>
        <taxon>Glossata</taxon>
        <taxon>Ditrysia</taxon>
        <taxon>Noctuoidea</taxon>
        <taxon>Noctuidae</taxon>
        <taxon>Plusiinae</taxon>
        <taxon>Trichoplusia</taxon>
    </lineage>
</organism>